<dbReference type="AlphaFoldDB" id="A0AAE4F2Q2"/>
<comment type="caution">
    <text evidence="2">The sequence shown here is derived from an EMBL/GenBank/DDBJ whole genome shotgun (WGS) entry which is preliminary data.</text>
</comment>
<gene>
    <name evidence="2" type="ORF">NDI54_20960</name>
</gene>
<feature type="compositionally biased region" description="Basic and acidic residues" evidence="1">
    <location>
        <begin position="11"/>
        <end position="26"/>
    </location>
</feature>
<sequence>MATNTTTSDNSDDRRQSTAKNHHETTAESVMGELKFEPDAARFQIGKLHGHSLVDISINNDALSMRSILEPDQAERIGERLLSMAEAAREDADG</sequence>
<dbReference type="RefSeq" id="WP_310898279.1">
    <property type="nucleotide sequence ID" value="NZ_JAMQOM010000026.1"/>
</dbReference>
<organism evidence="2 3">
    <name type="scientific">Haloarcula terrestris</name>
    <dbReference type="NCBI Taxonomy" id="2950533"/>
    <lineage>
        <taxon>Archaea</taxon>
        <taxon>Methanobacteriati</taxon>
        <taxon>Methanobacteriota</taxon>
        <taxon>Stenosarchaea group</taxon>
        <taxon>Halobacteria</taxon>
        <taxon>Halobacteriales</taxon>
        <taxon>Haloarculaceae</taxon>
        <taxon>Haloarcula</taxon>
    </lineage>
</organism>
<dbReference type="Proteomes" id="UP001253439">
    <property type="component" value="Unassembled WGS sequence"/>
</dbReference>
<feature type="region of interest" description="Disordered" evidence="1">
    <location>
        <begin position="1"/>
        <end position="32"/>
    </location>
</feature>
<proteinExistence type="predicted"/>
<dbReference type="EMBL" id="JAMQOM010000026">
    <property type="protein sequence ID" value="MDS0223802.1"/>
    <property type="molecule type" value="Genomic_DNA"/>
</dbReference>
<evidence type="ECO:0000256" key="1">
    <source>
        <dbReference type="SAM" id="MobiDB-lite"/>
    </source>
</evidence>
<name>A0AAE4F2Q2_9EURY</name>
<accession>A0AAE4F2Q2</accession>
<evidence type="ECO:0000313" key="2">
    <source>
        <dbReference type="EMBL" id="MDS0223802.1"/>
    </source>
</evidence>
<reference evidence="2 3" key="1">
    <citation type="submission" date="2022-06" db="EMBL/GenBank/DDBJ databases">
        <title>Haloarcula sp. a new haloarchaeum isolate from saline soil.</title>
        <authorList>
            <person name="Strakova D."/>
            <person name="Galisteo C."/>
            <person name="Sanchez-Porro C."/>
            <person name="Ventosa A."/>
        </authorList>
    </citation>
    <scope>NUCLEOTIDE SEQUENCE [LARGE SCALE GENOMIC DNA]</scope>
    <source>
        <strain evidence="2 3">S1AR25-5A</strain>
    </source>
</reference>
<keyword evidence="3" id="KW-1185">Reference proteome</keyword>
<protein>
    <submittedName>
        <fullName evidence="2">Uncharacterized protein</fullName>
    </submittedName>
</protein>
<evidence type="ECO:0000313" key="3">
    <source>
        <dbReference type="Proteomes" id="UP001253439"/>
    </source>
</evidence>